<dbReference type="STRING" id="906689.A0A2I0WST3"/>
<reference evidence="2 3" key="1">
    <citation type="journal article" date="2016" name="Sci. Rep.">
        <title>The Dendrobium catenatum Lindl. genome sequence provides insights into polysaccharide synthase, floral development and adaptive evolution.</title>
        <authorList>
            <person name="Zhang G.Q."/>
            <person name="Xu Q."/>
            <person name="Bian C."/>
            <person name="Tsai W.C."/>
            <person name="Yeh C.M."/>
            <person name="Liu K.W."/>
            <person name="Yoshida K."/>
            <person name="Zhang L.S."/>
            <person name="Chang S.B."/>
            <person name="Chen F."/>
            <person name="Shi Y."/>
            <person name="Su Y.Y."/>
            <person name="Zhang Y.Q."/>
            <person name="Chen L.J."/>
            <person name="Yin Y."/>
            <person name="Lin M."/>
            <person name="Huang H."/>
            <person name="Deng H."/>
            <person name="Wang Z.W."/>
            <person name="Zhu S.L."/>
            <person name="Zhao X."/>
            <person name="Deng C."/>
            <person name="Niu S.C."/>
            <person name="Huang J."/>
            <person name="Wang M."/>
            <person name="Liu G.H."/>
            <person name="Yang H.J."/>
            <person name="Xiao X.J."/>
            <person name="Hsiao Y.Y."/>
            <person name="Wu W.L."/>
            <person name="Chen Y.Y."/>
            <person name="Mitsuda N."/>
            <person name="Ohme-Takagi M."/>
            <person name="Luo Y.B."/>
            <person name="Van de Peer Y."/>
            <person name="Liu Z.J."/>
        </authorList>
    </citation>
    <scope>NUCLEOTIDE SEQUENCE [LARGE SCALE GENOMIC DNA]</scope>
    <source>
        <tissue evidence="2">The whole plant</tissue>
    </source>
</reference>
<feature type="compositionally biased region" description="Basic residues" evidence="1">
    <location>
        <begin position="152"/>
        <end position="161"/>
    </location>
</feature>
<sequence length="326" mass="35347">MVWSKGAWFFHGKPFIVQKWTKKFNHTRENFSSVPVWVRIHKLPLVCWNSEGISKIASKVGIPIAVDSLTAAKTRLTYARVCIQVSTSSTFPESVAVSIEGEIFKLQIQYEWKPVPCSICASLAHASTNCPSATPSQKISIPPSRGRSFSRGQRKKSHSRSKVPTQKFDNGTSSLVHPPASLQNPPASGSNTNLFPSQVIWVPKGISTVSHIAVTTAHPDSSTQMQTGITIPNLNSPTDEGLGDTDFGQASLQNPYTVKISNKYSSLLGSEDQTVTNSDNEGTSFSEQTSNTTGGGGNPRLLIQKILKGKAQKSLRPQLLNANDLS</sequence>
<dbReference type="Proteomes" id="UP000233837">
    <property type="component" value="Unassembled WGS sequence"/>
</dbReference>
<feature type="compositionally biased region" description="Polar residues" evidence="1">
    <location>
        <begin position="162"/>
        <end position="190"/>
    </location>
</feature>
<dbReference type="InterPro" id="IPR040256">
    <property type="entry name" value="At4g02000-like"/>
</dbReference>
<accession>A0A2I0WST3</accession>
<gene>
    <name evidence="2" type="ORF">MA16_Dca000065</name>
</gene>
<evidence type="ECO:0000313" key="3">
    <source>
        <dbReference type="Proteomes" id="UP000233837"/>
    </source>
</evidence>
<dbReference type="EMBL" id="KZ502442">
    <property type="protein sequence ID" value="PKU78722.1"/>
    <property type="molecule type" value="Genomic_DNA"/>
</dbReference>
<dbReference type="AlphaFoldDB" id="A0A2I0WST3"/>
<feature type="compositionally biased region" description="Polar residues" evidence="1">
    <location>
        <begin position="270"/>
        <end position="292"/>
    </location>
</feature>
<evidence type="ECO:0000313" key="2">
    <source>
        <dbReference type="EMBL" id="PKU78722.1"/>
    </source>
</evidence>
<keyword evidence="3" id="KW-1185">Reference proteome</keyword>
<reference evidence="2 3" key="2">
    <citation type="journal article" date="2017" name="Nature">
        <title>The Apostasia genome and the evolution of orchids.</title>
        <authorList>
            <person name="Zhang G.Q."/>
            <person name="Liu K.W."/>
            <person name="Li Z."/>
            <person name="Lohaus R."/>
            <person name="Hsiao Y.Y."/>
            <person name="Niu S.C."/>
            <person name="Wang J.Y."/>
            <person name="Lin Y.C."/>
            <person name="Xu Q."/>
            <person name="Chen L.J."/>
            <person name="Yoshida K."/>
            <person name="Fujiwara S."/>
            <person name="Wang Z.W."/>
            <person name="Zhang Y.Q."/>
            <person name="Mitsuda N."/>
            <person name="Wang M."/>
            <person name="Liu G.H."/>
            <person name="Pecoraro L."/>
            <person name="Huang H.X."/>
            <person name="Xiao X.J."/>
            <person name="Lin M."/>
            <person name="Wu X.Y."/>
            <person name="Wu W.L."/>
            <person name="Chen Y.Y."/>
            <person name="Chang S.B."/>
            <person name="Sakamoto S."/>
            <person name="Ohme-Takagi M."/>
            <person name="Yagi M."/>
            <person name="Zeng S.J."/>
            <person name="Shen C.Y."/>
            <person name="Yeh C.M."/>
            <person name="Luo Y.B."/>
            <person name="Tsai W.C."/>
            <person name="Van de Peer Y."/>
            <person name="Liu Z.J."/>
        </authorList>
    </citation>
    <scope>NUCLEOTIDE SEQUENCE [LARGE SCALE GENOMIC DNA]</scope>
    <source>
        <tissue evidence="2">The whole plant</tissue>
    </source>
</reference>
<dbReference type="PANTHER" id="PTHR31286:SF180">
    <property type="entry name" value="OS10G0362600 PROTEIN"/>
    <property type="match status" value="1"/>
</dbReference>
<proteinExistence type="predicted"/>
<name>A0A2I0WST3_9ASPA</name>
<feature type="compositionally biased region" description="Polar residues" evidence="1">
    <location>
        <begin position="129"/>
        <end position="139"/>
    </location>
</feature>
<evidence type="ECO:0000256" key="1">
    <source>
        <dbReference type="SAM" id="MobiDB-lite"/>
    </source>
</evidence>
<feature type="region of interest" description="Disordered" evidence="1">
    <location>
        <begin position="270"/>
        <end position="300"/>
    </location>
</feature>
<dbReference type="PANTHER" id="PTHR31286">
    <property type="entry name" value="GLYCINE-RICH CELL WALL STRUCTURAL PROTEIN 1.8-LIKE"/>
    <property type="match status" value="1"/>
</dbReference>
<organism evidence="2 3">
    <name type="scientific">Dendrobium catenatum</name>
    <dbReference type="NCBI Taxonomy" id="906689"/>
    <lineage>
        <taxon>Eukaryota</taxon>
        <taxon>Viridiplantae</taxon>
        <taxon>Streptophyta</taxon>
        <taxon>Embryophyta</taxon>
        <taxon>Tracheophyta</taxon>
        <taxon>Spermatophyta</taxon>
        <taxon>Magnoliopsida</taxon>
        <taxon>Liliopsida</taxon>
        <taxon>Asparagales</taxon>
        <taxon>Orchidaceae</taxon>
        <taxon>Epidendroideae</taxon>
        <taxon>Malaxideae</taxon>
        <taxon>Dendrobiinae</taxon>
        <taxon>Dendrobium</taxon>
    </lineage>
</organism>
<feature type="region of interest" description="Disordered" evidence="1">
    <location>
        <begin position="129"/>
        <end position="190"/>
    </location>
</feature>
<protein>
    <submittedName>
        <fullName evidence="2">Uncharacterized protein</fullName>
    </submittedName>
</protein>